<dbReference type="PANTHER" id="PTHR43214">
    <property type="entry name" value="TWO-COMPONENT RESPONSE REGULATOR"/>
    <property type="match status" value="1"/>
</dbReference>
<dbReference type="CDD" id="cd06170">
    <property type="entry name" value="LuxR_C_like"/>
    <property type="match status" value="1"/>
</dbReference>
<evidence type="ECO:0000313" key="7">
    <source>
        <dbReference type="Proteomes" id="UP001589628"/>
    </source>
</evidence>
<evidence type="ECO:0000256" key="1">
    <source>
        <dbReference type="ARBA" id="ARBA00022553"/>
    </source>
</evidence>
<dbReference type="InterPro" id="IPR001789">
    <property type="entry name" value="Sig_transdc_resp-reg_receiver"/>
</dbReference>
<dbReference type="Pfam" id="PF00196">
    <property type="entry name" value="GerE"/>
    <property type="match status" value="1"/>
</dbReference>
<dbReference type="Pfam" id="PF00072">
    <property type="entry name" value="Response_reg"/>
    <property type="match status" value="1"/>
</dbReference>
<dbReference type="SMART" id="SM00448">
    <property type="entry name" value="REC"/>
    <property type="match status" value="1"/>
</dbReference>
<feature type="domain" description="Response regulatory" evidence="5">
    <location>
        <begin position="6"/>
        <end position="122"/>
    </location>
</feature>
<evidence type="ECO:0000313" key="6">
    <source>
        <dbReference type="EMBL" id="MFB9885143.1"/>
    </source>
</evidence>
<reference evidence="6 7" key="1">
    <citation type="submission" date="2024-09" db="EMBL/GenBank/DDBJ databases">
        <authorList>
            <person name="Sun Q."/>
            <person name="Mori K."/>
        </authorList>
    </citation>
    <scope>NUCLEOTIDE SEQUENCE [LARGE SCALE GENOMIC DNA]</scope>
    <source>
        <strain evidence="6 7">ATCC 51285</strain>
    </source>
</reference>
<dbReference type="Proteomes" id="UP001589628">
    <property type="component" value="Unassembled WGS sequence"/>
</dbReference>
<dbReference type="SUPFAM" id="SSF52172">
    <property type="entry name" value="CheY-like"/>
    <property type="match status" value="1"/>
</dbReference>
<dbReference type="PROSITE" id="PS00622">
    <property type="entry name" value="HTH_LUXR_1"/>
    <property type="match status" value="1"/>
</dbReference>
<dbReference type="SUPFAM" id="SSF46894">
    <property type="entry name" value="C-terminal effector domain of the bipartite response regulators"/>
    <property type="match status" value="1"/>
</dbReference>
<dbReference type="InterPro" id="IPR058245">
    <property type="entry name" value="NreC/VraR/RcsB-like_REC"/>
</dbReference>
<organism evidence="6 7">
    <name type="scientific">Balneatrix alpica</name>
    <dbReference type="NCBI Taxonomy" id="75684"/>
    <lineage>
        <taxon>Bacteria</taxon>
        <taxon>Pseudomonadati</taxon>
        <taxon>Pseudomonadota</taxon>
        <taxon>Gammaproteobacteria</taxon>
        <taxon>Oceanospirillales</taxon>
        <taxon>Balneatrichaceae</taxon>
        <taxon>Balneatrix</taxon>
    </lineage>
</organism>
<sequence>MSTRIRVLLVDDHDVVRAGFSRLLEAGGECIIVGEARDADSGTEAYFRLQPDVVIMDLSMPGQGGLEAIKRIRARDEQARVLVLTVHENEPFPQRALAAGALGYLTKRCAPEELLEAVSALAKGEGYIASNIRPMLEKAGAQSGHSAEKLTQREFQIYELLARGSSVSSIAQTLYLSVKTVHTHRANLMRKLRIKNNAELVMRAVQEGIVEP</sequence>
<dbReference type="InterPro" id="IPR011006">
    <property type="entry name" value="CheY-like_superfamily"/>
</dbReference>
<feature type="modified residue" description="4-aspartylphosphate" evidence="3">
    <location>
        <position position="57"/>
    </location>
</feature>
<dbReference type="PANTHER" id="PTHR43214:SF43">
    <property type="entry name" value="TWO-COMPONENT RESPONSE REGULATOR"/>
    <property type="match status" value="1"/>
</dbReference>
<dbReference type="EMBL" id="JBHLZN010000001">
    <property type="protein sequence ID" value="MFB9885143.1"/>
    <property type="molecule type" value="Genomic_DNA"/>
</dbReference>
<dbReference type="Gene3D" id="3.40.50.2300">
    <property type="match status" value="1"/>
</dbReference>
<protein>
    <submittedName>
        <fullName evidence="6">Response regulator</fullName>
    </submittedName>
</protein>
<evidence type="ECO:0000256" key="2">
    <source>
        <dbReference type="ARBA" id="ARBA00023125"/>
    </source>
</evidence>
<keyword evidence="2" id="KW-0238">DNA-binding</keyword>
<gene>
    <name evidence="6" type="ORF">ACFFLH_01780</name>
</gene>
<feature type="domain" description="HTH luxR-type" evidence="4">
    <location>
        <begin position="143"/>
        <end position="208"/>
    </location>
</feature>
<evidence type="ECO:0000259" key="4">
    <source>
        <dbReference type="PROSITE" id="PS50043"/>
    </source>
</evidence>
<dbReference type="RefSeq" id="WP_051527729.1">
    <property type="nucleotide sequence ID" value="NZ_JAUESS010000002.1"/>
</dbReference>
<evidence type="ECO:0000256" key="3">
    <source>
        <dbReference type="PROSITE-ProRule" id="PRU00169"/>
    </source>
</evidence>
<dbReference type="InterPro" id="IPR016032">
    <property type="entry name" value="Sig_transdc_resp-reg_C-effctor"/>
</dbReference>
<accession>A0ABV5Z793</accession>
<evidence type="ECO:0000259" key="5">
    <source>
        <dbReference type="PROSITE" id="PS50110"/>
    </source>
</evidence>
<keyword evidence="1 3" id="KW-0597">Phosphoprotein</keyword>
<dbReference type="InterPro" id="IPR000792">
    <property type="entry name" value="Tscrpt_reg_LuxR_C"/>
</dbReference>
<dbReference type="PROSITE" id="PS50110">
    <property type="entry name" value="RESPONSE_REGULATORY"/>
    <property type="match status" value="1"/>
</dbReference>
<keyword evidence="7" id="KW-1185">Reference proteome</keyword>
<name>A0ABV5Z793_9GAMM</name>
<comment type="caution">
    <text evidence="6">The sequence shown here is derived from an EMBL/GenBank/DDBJ whole genome shotgun (WGS) entry which is preliminary data.</text>
</comment>
<dbReference type="CDD" id="cd17535">
    <property type="entry name" value="REC_NarL-like"/>
    <property type="match status" value="1"/>
</dbReference>
<dbReference type="PRINTS" id="PR00038">
    <property type="entry name" value="HTHLUXR"/>
</dbReference>
<dbReference type="SMART" id="SM00421">
    <property type="entry name" value="HTH_LUXR"/>
    <property type="match status" value="1"/>
</dbReference>
<dbReference type="PROSITE" id="PS50043">
    <property type="entry name" value="HTH_LUXR_2"/>
    <property type="match status" value="1"/>
</dbReference>
<proteinExistence type="predicted"/>
<dbReference type="InterPro" id="IPR039420">
    <property type="entry name" value="WalR-like"/>
</dbReference>